<feature type="coiled-coil region" evidence="1">
    <location>
        <begin position="19"/>
        <end position="46"/>
    </location>
</feature>
<dbReference type="EMBL" id="JARIHO010000037">
    <property type="protein sequence ID" value="KAJ7330491.1"/>
    <property type="molecule type" value="Genomic_DNA"/>
</dbReference>
<sequence length="167" mass="18751">LNTNDPPSGSEIAFVHSVISKADARVAHIDEEVAELQEMLKYLRAECASLHRYQKRNRAIVSPLRRMPPEILGEIFSLTLPSIGDALDAGRFDMAQSPWLLTQISSCWRAVCLLIPSLWSRVVIQYPPFNSKEGRKVYTGDHDRSDTLGEVRVDDSASILTSILVRF</sequence>
<reference evidence="2" key="1">
    <citation type="submission" date="2023-03" db="EMBL/GenBank/DDBJ databases">
        <title>Massive genome expansion in bonnet fungi (Mycena s.s.) driven by repeated elements and novel gene families across ecological guilds.</title>
        <authorList>
            <consortium name="Lawrence Berkeley National Laboratory"/>
            <person name="Harder C.B."/>
            <person name="Miyauchi S."/>
            <person name="Viragh M."/>
            <person name="Kuo A."/>
            <person name="Thoen E."/>
            <person name="Andreopoulos B."/>
            <person name="Lu D."/>
            <person name="Skrede I."/>
            <person name="Drula E."/>
            <person name="Henrissat B."/>
            <person name="Morin E."/>
            <person name="Kohler A."/>
            <person name="Barry K."/>
            <person name="LaButti K."/>
            <person name="Morin E."/>
            <person name="Salamov A."/>
            <person name="Lipzen A."/>
            <person name="Mereny Z."/>
            <person name="Hegedus B."/>
            <person name="Baldrian P."/>
            <person name="Stursova M."/>
            <person name="Weitz H."/>
            <person name="Taylor A."/>
            <person name="Grigoriev I.V."/>
            <person name="Nagy L.G."/>
            <person name="Martin F."/>
            <person name="Kauserud H."/>
        </authorList>
    </citation>
    <scope>NUCLEOTIDE SEQUENCE</scope>
    <source>
        <strain evidence="2">CBHHK002</strain>
    </source>
</reference>
<dbReference type="AlphaFoldDB" id="A0AAD6ZN42"/>
<organism evidence="2 3">
    <name type="scientific">Mycena albidolilacea</name>
    <dbReference type="NCBI Taxonomy" id="1033008"/>
    <lineage>
        <taxon>Eukaryota</taxon>
        <taxon>Fungi</taxon>
        <taxon>Dikarya</taxon>
        <taxon>Basidiomycota</taxon>
        <taxon>Agaricomycotina</taxon>
        <taxon>Agaricomycetes</taxon>
        <taxon>Agaricomycetidae</taxon>
        <taxon>Agaricales</taxon>
        <taxon>Marasmiineae</taxon>
        <taxon>Mycenaceae</taxon>
        <taxon>Mycena</taxon>
    </lineage>
</organism>
<proteinExistence type="predicted"/>
<gene>
    <name evidence="2" type="ORF">DFH08DRAFT_709005</name>
</gene>
<evidence type="ECO:0008006" key="4">
    <source>
        <dbReference type="Google" id="ProtNLM"/>
    </source>
</evidence>
<name>A0AAD6ZN42_9AGAR</name>
<keyword evidence="1" id="KW-0175">Coiled coil</keyword>
<protein>
    <recommendedName>
        <fullName evidence="4">F-box domain-containing protein</fullName>
    </recommendedName>
</protein>
<keyword evidence="3" id="KW-1185">Reference proteome</keyword>
<accession>A0AAD6ZN42</accession>
<evidence type="ECO:0000313" key="3">
    <source>
        <dbReference type="Proteomes" id="UP001218218"/>
    </source>
</evidence>
<evidence type="ECO:0000256" key="1">
    <source>
        <dbReference type="SAM" id="Coils"/>
    </source>
</evidence>
<evidence type="ECO:0000313" key="2">
    <source>
        <dbReference type="EMBL" id="KAJ7330491.1"/>
    </source>
</evidence>
<comment type="caution">
    <text evidence="2">The sequence shown here is derived from an EMBL/GenBank/DDBJ whole genome shotgun (WGS) entry which is preliminary data.</text>
</comment>
<feature type="non-terminal residue" evidence="2">
    <location>
        <position position="1"/>
    </location>
</feature>
<dbReference type="Proteomes" id="UP001218218">
    <property type="component" value="Unassembled WGS sequence"/>
</dbReference>